<dbReference type="EMBL" id="OY660871">
    <property type="protein sequence ID" value="CAJ1062602.1"/>
    <property type="molecule type" value="Genomic_DNA"/>
</dbReference>
<sequence>MDKVRVGVIDKVQRALTALRNFISRFDVQLYDEGRVVVTLYGVVIAETHLIRLVRVLFRNDGQQPERSGSQRCVV</sequence>
<accession>A0AAV1FME3</accession>
<protein>
    <submittedName>
        <fullName evidence="1">Uncharacterized protein</fullName>
    </submittedName>
</protein>
<dbReference type="Proteomes" id="UP001178508">
    <property type="component" value="Chromosome 8"/>
</dbReference>
<dbReference type="AlphaFoldDB" id="A0AAV1FME3"/>
<evidence type="ECO:0000313" key="2">
    <source>
        <dbReference type="Proteomes" id="UP001178508"/>
    </source>
</evidence>
<proteinExistence type="predicted"/>
<evidence type="ECO:0000313" key="1">
    <source>
        <dbReference type="EMBL" id="CAJ1062602.1"/>
    </source>
</evidence>
<keyword evidence="2" id="KW-1185">Reference proteome</keyword>
<organism evidence="1 2">
    <name type="scientific">Xyrichtys novacula</name>
    <name type="common">Pearly razorfish</name>
    <name type="synonym">Hemipteronotus novacula</name>
    <dbReference type="NCBI Taxonomy" id="13765"/>
    <lineage>
        <taxon>Eukaryota</taxon>
        <taxon>Metazoa</taxon>
        <taxon>Chordata</taxon>
        <taxon>Craniata</taxon>
        <taxon>Vertebrata</taxon>
        <taxon>Euteleostomi</taxon>
        <taxon>Actinopterygii</taxon>
        <taxon>Neopterygii</taxon>
        <taxon>Teleostei</taxon>
        <taxon>Neoteleostei</taxon>
        <taxon>Acanthomorphata</taxon>
        <taxon>Eupercaria</taxon>
        <taxon>Labriformes</taxon>
        <taxon>Labridae</taxon>
        <taxon>Xyrichtys</taxon>
    </lineage>
</organism>
<reference evidence="1" key="1">
    <citation type="submission" date="2023-08" db="EMBL/GenBank/DDBJ databases">
        <authorList>
            <person name="Alioto T."/>
            <person name="Alioto T."/>
            <person name="Gomez Garrido J."/>
        </authorList>
    </citation>
    <scope>NUCLEOTIDE SEQUENCE</scope>
</reference>
<name>A0AAV1FME3_XYRNO</name>
<gene>
    <name evidence="1" type="ORF">XNOV1_A014465</name>
</gene>